<organism evidence="2 3">
    <name type="scientific">Geothermobacter hydrogeniphilus</name>
    <dbReference type="NCBI Taxonomy" id="1969733"/>
    <lineage>
        <taxon>Bacteria</taxon>
        <taxon>Pseudomonadati</taxon>
        <taxon>Thermodesulfobacteriota</taxon>
        <taxon>Desulfuromonadia</taxon>
        <taxon>Desulfuromonadales</taxon>
        <taxon>Geothermobacteraceae</taxon>
        <taxon>Geothermobacter</taxon>
    </lineage>
</organism>
<dbReference type="InterPro" id="IPR036291">
    <property type="entry name" value="NAD(P)-bd_dom_sf"/>
</dbReference>
<dbReference type="GO" id="GO:0003858">
    <property type="term" value="F:3-hydroxybutyrate dehydrogenase activity"/>
    <property type="evidence" value="ECO:0007669"/>
    <property type="project" value="InterPro"/>
</dbReference>
<evidence type="ECO:0000313" key="3">
    <source>
        <dbReference type="Proteomes" id="UP000236340"/>
    </source>
</evidence>
<evidence type="ECO:0000313" key="2">
    <source>
        <dbReference type="EMBL" id="PNU20209.1"/>
    </source>
</evidence>
<dbReference type="OrthoDB" id="5363038at2"/>
<evidence type="ECO:0000256" key="1">
    <source>
        <dbReference type="ARBA" id="ARBA00006484"/>
    </source>
</evidence>
<comment type="similarity">
    <text evidence="1">Belongs to the short-chain dehydrogenases/reductases (SDR) family.</text>
</comment>
<sequence>MPEQQVALITGAGGGIGLAAAEALAASGRTVVLADINKETGEVAARRLNGTFIAADLSNRQGCRVLTDMVLDRFGRCDILVNNAGIQHVAAIETFPEDKWDFIINLMLTAPFLLTKHLWSSMREHGWGRIININSVHGLRASEFKAAYISAKHGLAGLTKTAALEGGPQGITVNSICPAYVRTPLVDAQIDDQAATHGIPRDEVIDAIMLKKAAIKRLIEPGEIGNLVTYLCSDAAACITGSMLTIDCGWTAN</sequence>
<dbReference type="EMBL" id="PPFX01000016">
    <property type="protein sequence ID" value="PNU20209.1"/>
    <property type="molecule type" value="Genomic_DNA"/>
</dbReference>
<dbReference type="AlphaFoldDB" id="A0A2K2HAF2"/>
<dbReference type="PRINTS" id="PR00081">
    <property type="entry name" value="GDHRDH"/>
</dbReference>
<dbReference type="PANTHER" id="PTHR42879:SF2">
    <property type="entry name" value="3-OXOACYL-[ACYL-CARRIER-PROTEIN] REDUCTASE FABG"/>
    <property type="match status" value="1"/>
</dbReference>
<dbReference type="InterPro" id="IPR002347">
    <property type="entry name" value="SDR_fam"/>
</dbReference>
<dbReference type="SUPFAM" id="SSF51735">
    <property type="entry name" value="NAD(P)-binding Rossmann-fold domains"/>
    <property type="match status" value="1"/>
</dbReference>
<protein>
    <submittedName>
        <fullName evidence="2">D-beta-hydroxybutyrate dehydrogenase</fullName>
    </submittedName>
</protein>
<dbReference type="PRINTS" id="PR00080">
    <property type="entry name" value="SDRFAMILY"/>
</dbReference>
<proteinExistence type="inferred from homology"/>
<dbReference type="Proteomes" id="UP000236340">
    <property type="component" value="Unassembled WGS sequence"/>
</dbReference>
<dbReference type="NCBIfam" id="NF009093">
    <property type="entry name" value="PRK12429.1"/>
    <property type="match status" value="1"/>
</dbReference>
<dbReference type="Pfam" id="PF13561">
    <property type="entry name" value="adh_short_C2"/>
    <property type="match status" value="1"/>
</dbReference>
<dbReference type="InterPro" id="IPR050259">
    <property type="entry name" value="SDR"/>
</dbReference>
<reference evidence="2 3" key="1">
    <citation type="journal article" date="2018" name="Genome Announc.">
        <title>Genome Sequence of Geothermobacter sp. HR-1 Iron Reducer from the Loihi Seamount.</title>
        <authorList>
            <person name="Smith H."/>
            <person name="Abuyen K."/>
            <person name="Tremblay J."/>
            <person name="Savalia P."/>
            <person name="Perez-Rodriguez I."/>
            <person name="Emerson D."/>
            <person name="Tully B."/>
            <person name="Amend J."/>
        </authorList>
    </citation>
    <scope>NUCLEOTIDE SEQUENCE [LARGE SCALE GENOMIC DNA]</scope>
    <source>
        <strain evidence="2 3">HR-1</strain>
    </source>
</reference>
<name>A0A2K2HAF2_9BACT</name>
<accession>A0A2K2HAF2</accession>
<dbReference type="PANTHER" id="PTHR42879">
    <property type="entry name" value="3-OXOACYL-(ACYL-CARRIER-PROTEIN) REDUCTASE"/>
    <property type="match status" value="1"/>
</dbReference>
<gene>
    <name evidence="2" type="ORF">C2E25_08455</name>
</gene>
<dbReference type="Gene3D" id="3.40.50.720">
    <property type="entry name" value="NAD(P)-binding Rossmann-like Domain"/>
    <property type="match status" value="1"/>
</dbReference>
<dbReference type="NCBIfam" id="TIGR01963">
    <property type="entry name" value="PHB_DH"/>
    <property type="match status" value="1"/>
</dbReference>
<dbReference type="RefSeq" id="WP_103115324.1">
    <property type="nucleotide sequence ID" value="NZ_PPFX01000016.1"/>
</dbReference>
<dbReference type="InterPro" id="IPR011294">
    <property type="entry name" value="3-OHbutyrate_DH"/>
</dbReference>
<dbReference type="FunFam" id="3.40.50.720:FF:000084">
    <property type="entry name" value="Short-chain dehydrogenase reductase"/>
    <property type="match status" value="1"/>
</dbReference>
<comment type="caution">
    <text evidence="2">The sequence shown here is derived from an EMBL/GenBank/DDBJ whole genome shotgun (WGS) entry which is preliminary data.</text>
</comment>